<dbReference type="GeneID" id="92093171"/>
<keyword evidence="17" id="KW-1185">Reference proteome</keyword>
<dbReference type="PANTHER" id="PTHR12147">
    <property type="entry name" value="METALLOPEPTIDASE M28 FAMILY MEMBER"/>
    <property type="match status" value="1"/>
</dbReference>
<evidence type="ECO:0000256" key="9">
    <source>
        <dbReference type="ARBA" id="ARBA00023145"/>
    </source>
</evidence>
<comment type="cofactor">
    <cofactor evidence="1">
        <name>Zn(2+)</name>
        <dbReference type="ChEBI" id="CHEBI:29105"/>
    </cofactor>
</comment>
<dbReference type="EMBL" id="JAQQWL010000009">
    <property type="protein sequence ID" value="KAK8058251.1"/>
    <property type="molecule type" value="Genomic_DNA"/>
</dbReference>
<comment type="subunit">
    <text evidence="2">Monomer.</text>
</comment>
<dbReference type="PANTHER" id="PTHR12147:SF56">
    <property type="entry name" value="AMINOPEPTIDASE YDR415C-RELATED"/>
    <property type="match status" value="1"/>
</dbReference>
<feature type="domain" description="Peptidase M28" evidence="15">
    <location>
        <begin position="214"/>
        <end position="409"/>
    </location>
</feature>
<keyword evidence="4 14" id="KW-0645">Protease</keyword>
<gene>
    <name evidence="16" type="ORF">PG994_008699</name>
</gene>
<evidence type="ECO:0000256" key="6">
    <source>
        <dbReference type="ARBA" id="ARBA00022729"/>
    </source>
</evidence>
<feature type="chain" id="PRO_5044981041" description="Peptide hydrolase" evidence="14">
    <location>
        <begin position="27"/>
        <end position="444"/>
    </location>
</feature>
<reference evidence="16 17" key="1">
    <citation type="submission" date="2023-01" db="EMBL/GenBank/DDBJ databases">
        <title>Analysis of 21 Apiospora genomes using comparative genomics revels a genus with tremendous synthesis potential of carbohydrate active enzymes and secondary metabolites.</title>
        <authorList>
            <person name="Sorensen T."/>
        </authorList>
    </citation>
    <scope>NUCLEOTIDE SEQUENCE [LARGE SCALE GENOMIC DNA]</scope>
    <source>
        <strain evidence="16 17">CBS 135458</strain>
    </source>
</reference>
<dbReference type="Proteomes" id="UP001480595">
    <property type="component" value="Unassembled WGS sequence"/>
</dbReference>
<evidence type="ECO:0000313" key="17">
    <source>
        <dbReference type="Proteomes" id="UP001480595"/>
    </source>
</evidence>
<keyword evidence="7 14" id="KW-0378">Hydrolase</keyword>
<keyword evidence="11" id="KW-0325">Glycoprotein</keyword>
<proteinExistence type="inferred from homology"/>
<dbReference type="RefSeq" id="XP_066713697.1">
    <property type="nucleotide sequence ID" value="XM_066860108.1"/>
</dbReference>
<comment type="caution">
    <text evidence="16">The sequence shown here is derived from an EMBL/GenBank/DDBJ whole genome shotgun (WGS) entry which is preliminary data.</text>
</comment>
<organism evidence="16 17">
    <name type="scientific">Apiospora phragmitis</name>
    <dbReference type="NCBI Taxonomy" id="2905665"/>
    <lineage>
        <taxon>Eukaryota</taxon>
        <taxon>Fungi</taxon>
        <taxon>Dikarya</taxon>
        <taxon>Ascomycota</taxon>
        <taxon>Pezizomycotina</taxon>
        <taxon>Sordariomycetes</taxon>
        <taxon>Xylariomycetidae</taxon>
        <taxon>Amphisphaeriales</taxon>
        <taxon>Apiosporaceae</taxon>
        <taxon>Apiospora</taxon>
    </lineage>
</organism>
<keyword evidence="6 14" id="KW-0732">Signal</keyword>
<dbReference type="Pfam" id="PF04389">
    <property type="entry name" value="Peptidase_M28"/>
    <property type="match status" value="1"/>
</dbReference>
<keyword evidence="8 14" id="KW-0862">Zinc</keyword>
<keyword evidence="9" id="KW-0865">Zymogen</keyword>
<dbReference type="Gene3D" id="3.40.630.10">
    <property type="entry name" value="Zn peptidases"/>
    <property type="match status" value="1"/>
</dbReference>
<evidence type="ECO:0000256" key="7">
    <source>
        <dbReference type="ARBA" id="ARBA00022801"/>
    </source>
</evidence>
<dbReference type="EC" id="3.4.-.-" evidence="14"/>
<evidence type="ECO:0000256" key="2">
    <source>
        <dbReference type="ARBA" id="ARBA00011245"/>
    </source>
</evidence>
<accession>A0ABR1UJJ9</accession>
<sequence length="444" mass="48938">MLTMLGSDGTSKLLCLLLGSSQLVASTPSGDSQVVLGGFRETSGPRPPHVVDDAIMAALAKHPDPVDAFVALHPEAVKELTEPKLLHLQGEEKPQWMTEGDKLRLRRQHKKFVDITDHYEFYAQHVGIQAGKAHLPNFTKQPLVRPLLHQVSTQRMYDDLEHLTGFYNRWFGGATGEESAQWIHDQIAQIIAEAPLHSYISLEYFTHPFPQPSIIARFEPKVRNWSLPLTVIGAHQDSANYLFPLLPAPGADDDGSGTVTILEAFRVLATNGFTPKDGPVEFHWYAGEEGGNLGSNLVACYKKESGARIGAMVEFDATAFVATNSTESIVLVKTQADDPLTEWISKLGEEYTSLPSLITTLDPRGGSDYMSYTKLGYPSAFATEGDPSAGGVFPGDYNPYMHTVNDTMYVDDETGKFSFDHMAEFCKLAIAFAVEQAGWDNVWR</sequence>
<evidence type="ECO:0000256" key="1">
    <source>
        <dbReference type="ARBA" id="ARBA00001947"/>
    </source>
</evidence>
<feature type="signal peptide" evidence="14">
    <location>
        <begin position="1"/>
        <end position="26"/>
    </location>
</feature>
<dbReference type="SUPFAM" id="SSF53187">
    <property type="entry name" value="Zn-dependent exopeptidases"/>
    <property type="match status" value="1"/>
</dbReference>
<evidence type="ECO:0000256" key="8">
    <source>
        <dbReference type="ARBA" id="ARBA00022833"/>
    </source>
</evidence>
<keyword evidence="10" id="KW-1015">Disulfide bond</keyword>
<evidence type="ECO:0000256" key="5">
    <source>
        <dbReference type="ARBA" id="ARBA00022723"/>
    </source>
</evidence>
<evidence type="ECO:0000259" key="15">
    <source>
        <dbReference type="Pfam" id="PF04389"/>
    </source>
</evidence>
<dbReference type="InterPro" id="IPR007484">
    <property type="entry name" value="Peptidase_M28"/>
</dbReference>
<evidence type="ECO:0000313" key="16">
    <source>
        <dbReference type="EMBL" id="KAK8058251.1"/>
    </source>
</evidence>
<comment type="similarity">
    <text evidence="13">Belongs to the peptidase M28 family. M28E subfamily.</text>
</comment>
<evidence type="ECO:0000256" key="12">
    <source>
        <dbReference type="ARBA" id="ARBA00043843"/>
    </source>
</evidence>
<comment type="function">
    <text evidence="12">Extracellular aminopeptidase that allows assimilation of proteinaceous substrates.</text>
</comment>
<evidence type="ECO:0000256" key="14">
    <source>
        <dbReference type="RuleBase" id="RU361240"/>
    </source>
</evidence>
<evidence type="ECO:0000256" key="13">
    <source>
        <dbReference type="ARBA" id="ARBA00043962"/>
    </source>
</evidence>
<keyword evidence="3" id="KW-0031">Aminopeptidase</keyword>
<dbReference type="InterPro" id="IPR045175">
    <property type="entry name" value="M28_fam"/>
</dbReference>
<keyword evidence="5 14" id="KW-0479">Metal-binding</keyword>
<protein>
    <recommendedName>
        <fullName evidence="14">Peptide hydrolase</fullName>
        <ecNumber evidence="14">3.4.-.-</ecNumber>
    </recommendedName>
</protein>
<name>A0ABR1UJJ9_9PEZI</name>
<evidence type="ECO:0000256" key="3">
    <source>
        <dbReference type="ARBA" id="ARBA00022438"/>
    </source>
</evidence>
<evidence type="ECO:0000256" key="4">
    <source>
        <dbReference type="ARBA" id="ARBA00022670"/>
    </source>
</evidence>
<evidence type="ECO:0000256" key="11">
    <source>
        <dbReference type="ARBA" id="ARBA00023180"/>
    </source>
</evidence>
<evidence type="ECO:0000256" key="10">
    <source>
        <dbReference type="ARBA" id="ARBA00023157"/>
    </source>
</evidence>